<gene>
    <name evidence="1" type="ORF">K488DRAFT_7236</name>
</gene>
<sequence>MDISRLLYGKHNTLLSSYHDHLDGVRATQTTLLDRVLPSILEDGTRRDEAAFHRSREWIMDTGALYRAPRQRHKFTASFALEALHDTLLWRLESLPAGPPMLLANKGFMHCLPPPACDVFGRPVVIIRLSAFKDNTYDTGQTQQYILYALESLRCHLVRLNSESNGDLNPILQCILLLDLENASMKILDVDILSWYIREAMPRFPGLLAAALILNSSWAQSGTWSVVKHVLPDSALSRIIFLNKSTLSLVIPPASLPRDYGGDLPPLADLPSVLAPSRCGSPDPIVQPNAVYAVRSQRPSWRRPSVSPRSLSNPFFGYPVSEGNLQPTPTHGRLRKRDLVRTLVLLFWDRWRAYL</sequence>
<keyword evidence="2" id="KW-1185">Reference proteome</keyword>
<dbReference type="EMBL" id="MU273651">
    <property type="protein sequence ID" value="KAI0029881.1"/>
    <property type="molecule type" value="Genomic_DNA"/>
</dbReference>
<organism evidence="1 2">
    <name type="scientific">Vararia minispora EC-137</name>
    <dbReference type="NCBI Taxonomy" id="1314806"/>
    <lineage>
        <taxon>Eukaryota</taxon>
        <taxon>Fungi</taxon>
        <taxon>Dikarya</taxon>
        <taxon>Basidiomycota</taxon>
        <taxon>Agaricomycotina</taxon>
        <taxon>Agaricomycetes</taxon>
        <taxon>Russulales</taxon>
        <taxon>Lachnocladiaceae</taxon>
        <taxon>Vararia</taxon>
    </lineage>
</organism>
<protein>
    <submittedName>
        <fullName evidence="1">CRAL-TRIO domain-containing protein</fullName>
    </submittedName>
</protein>
<dbReference type="Proteomes" id="UP000814128">
    <property type="component" value="Unassembled WGS sequence"/>
</dbReference>
<proteinExistence type="predicted"/>
<evidence type="ECO:0000313" key="2">
    <source>
        <dbReference type="Proteomes" id="UP000814128"/>
    </source>
</evidence>
<name>A0ACB8QE56_9AGAM</name>
<feature type="non-terminal residue" evidence="1">
    <location>
        <position position="355"/>
    </location>
</feature>
<evidence type="ECO:0000313" key="1">
    <source>
        <dbReference type="EMBL" id="KAI0029881.1"/>
    </source>
</evidence>
<accession>A0ACB8QE56</accession>
<reference evidence="1" key="2">
    <citation type="journal article" date="2022" name="New Phytol.">
        <title>Evolutionary transition to the ectomycorrhizal habit in the genomes of a hyperdiverse lineage of mushroom-forming fungi.</title>
        <authorList>
            <person name="Looney B."/>
            <person name="Miyauchi S."/>
            <person name="Morin E."/>
            <person name="Drula E."/>
            <person name="Courty P.E."/>
            <person name="Kohler A."/>
            <person name="Kuo A."/>
            <person name="LaButti K."/>
            <person name="Pangilinan J."/>
            <person name="Lipzen A."/>
            <person name="Riley R."/>
            <person name="Andreopoulos W."/>
            <person name="He G."/>
            <person name="Johnson J."/>
            <person name="Nolan M."/>
            <person name="Tritt A."/>
            <person name="Barry K.W."/>
            <person name="Grigoriev I.V."/>
            <person name="Nagy L.G."/>
            <person name="Hibbett D."/>
            <person name="Henrissat B."/>
            <person name="Matheny P.B."/>
            <person name="Labbe J."/>
            <person name="Martin F.M."/>
        </authorList>
    </citation>
    <scope>NUCLEOTIDE SEQUENCE</scope>
    <source>
        <strain evidence="1">EC-137</strain>
    </source>
</reference>
<comment type="caution">
    <text evidence="1">The sequence shown here is derived from an EMBL/GenBank/DDBJ whole genome shotgun (WGS) entry which is preliminary data.</text>
</comment>
<reference evidence="1" key="1">
    <citation type="submission" date="2021-02" db="EMBL/GenBank/DDBJ databases">
        <authorList>
            <consortium name="DOE Joint Genome Institute"/>
            <person name="Ahrendt S."/>
            <person name="Looney B.P."/>
            <person name="Miyauchi S."/>
            <person name="Morin E."/>
            <person name="Drula E."/>
            <person name="Courty P.E."/>
            <person name="Chicoki N."/>
            <person name="Fauchery L."/>
            <person name="Kohler A."/>
            <person name="Kuo A."/>
            <person name="Labutti K."/>
            <person name="Pangilinan J."/>
            <person name="Lipzen A."/>
            <person name="Riley R."/>
            <person name="Andreopoulos W."/>
            <person name="He G."/>
            <person name="Johnson J."/>
            <person name="Barry K.W."/>
            <person name="Grigoriev I.V."/>
            <person name="Nagy L."/>
            <person name="Hibbett D."/>
            <person name="Henrissat B."/>
            <person name="Matheny P.B."/>
            <person name="Labbe J."/>
            <person name="Martin F."/>
        </authorList>
    </citation>
    <scope>NUCLEOTIDE SEQUENCE</scope>
    <source>
        <strain evidence="1">EC-137</strain>
    </source>
</reference>